<proteinExistence type="predicted"/>
<gene>
    <name evidence="2" type="ORF">Z520_10323</name>
</gene>
<dbReference type="STRING" id="1442371.A0A0D2IA05"/>
<organism evidence="2 3">
    <name type="scientific">Fonsecaea multimorphosa CBS 102226</name>
    <dbReference type="NCBI Taxonomy" id="1442371"/>
    <lineage>
        <taxon>Eukaryota</taxon>
        <taxon>Fungi</taxon>
        <taxon>Dikarya</taxon>
        <taxon>Ascomycota</taxon>
        <taxon>Pezizomycotina</taxon>
        <taxon>Eurotiomycetes</taxon>
        <taxon>Chaetothyriomycetidae</taxon>
        <taxon>Chaetothyriales</taxon>
        <taxon>Herpotrichiellaceae</taxon>
        <taxon>Fonsecaea</taxon>
    </lineage>
</organism>
<dbReference type="PANTHER" id="PTHR38791:SF12">
    <property type="entry name" value="TRANSCRIPTION FACTOR DOMAIN-CONTAINING PROTEIN-RELATED"/>
    <property type="match status" value="1"/>
</dbReference>
<accession>A0A0D2IA05</accession>
<evidence type="ECO:0000256" key="1">
    <source>
        <dbReference type="SAM" id="Coils"/>
    </source>
</evidence>
<reference evidence="2 3" key="1">
    <citation type="submission" date="2015-01" db="EMBL/GenBank/DDBJ databases">
        <title>The Genome Sequence of Fonsecaea multimorphosa CBS 102226.</title>
        <authorList>
            <consortium name="The Broad Institute Genomics Platform"/>
            <person name="Cuomo C."/>
            <person name="de Hoog S."/>
            <person name="Gorbushina A."/>
            <person name="Stielow B."/>
            <person name="Teixiera M."/>
            <person name="Abouelleil A."/>
            <person name="Chapman S.B."/>
            <person name="Priest M."/>
            <person name="Young S.K."/>
            <person name="Wortman J."/>
            <person name="Nusbaum C."/>
            <person name="Birren B."/>
        </authorList>
    </citation>
    <scope>NUCLEOTIDE SEQUENCE [LARGE SCALE GENOMIC DNA]</scope>
    <source>
        <strain evidence="2 3">CBS 102226</strain>
    </source>
</reference>
<evidence type="ECO:0000313" key="2">
    <source>
        <dbReference type="EMBL" id="KIX93986.1"/>
    </source>
</evidence>
<keyword evidence="1" id="KW-0175">Coiled coil</keyword>
<dbReference type="OrthoDB" id="2991872at2759"/>
<dbReference type="RefSeq" id="XP_016628109.1">
    <property type="nucleotide sequence ID" value="XM_016780816.1"/>
</dbReference>
<dbReference type="AlphaFoldDB" id="A0A0D2IA05"/>
<dbReference type="VEuPathDB" id="FungiDB:Z520_10323"/>
<dbReference type="GeneID" id="27716069"/>
<dbReference type="PANTHER" id="PTHR38791">
    <property type="entry name" value="ZN(II)2CYS6 TRANSCRIPTION FACTOR (EUROFUNG)-RELATED-RELATED"/>
    <property type="match status" value="1"/>
</dbReference>
<feature type="coiled-coil region" evidence="1">
    <location>
        <begin position="139"/>
        <end position="166"/>
    </location>
</feature>
<sequence>MALVVFSRTQRHPAAAAEACAQYAKLLRHAQLTLSSLVETNIDAALLAVFLMARYEDSAQGEEAFLPNPSFNSYLHHDGAAAILKIWRSRHAGQNQRATSTVKYSRRGIIRSALLRYLAVPAWLEDGRVFGEGGRDLEYDGILVQIANLRNQLKALQQNSSQLDTISPELFQMAQKLCNEAERLDSALQDWAIRIPSSWYPYRHLIRTGSSLPPRHFFSTEVYSYSSMTCAARWLNYSATRTLLNRAWLKILELVQPCSDDSAHNHSVEQCRSRILVAANDVSSSIPFVHGTFKATDAGKHQTVITLNTDAEIEPYVASLTAWPLSIASSIGSLNAGQKQWFGSQLALIGRILGSGVLERVGAADLLDL</sequence>
<evidence type="ECO:0000313" key="3">
    <source>
        <dbReference type="Proteomes" id="UP000053411"/>
    </source>
</evidence>
<name>A0A0D2IA05_9EURO</name>
<dbReference type="EMBL" id="KN848090">
    <property type="protein sequence ID" value="KIX93986.1"/>
    <property type="molecule type" value="Genomic_DNA"/>
</dbReference>
<protein>
    <submittedName>
        <fullName evidence="2">Uncharacterized protein</fullName>
    </submittedName>
</protein>
<dbReference type="InterPro" id="IPR053175">
    <property type="entry name" value="DHMBA_Reg_Transcription_Factor"/>
</dbReference>
<dbReference type="Proteomes" id="UP000053411">
    <property type="component" value="Unassembled WGS sequence"/>
</dbReference>
<keyword evidence="3" id="KW-1185">Reference proteome</keyword>